<feature type="domain" description="Protein kinase" evidence="2">
    <location>
        <begin position="768"/>
        <end position="958"/>
    </location>
</feature>
<sequence>MPETIKKFSAPSTEERLANLKDTLNLTDPAERRGLGTPSALPRPEMLVGLPQTEAGTLGSALRDVASKVFSPSMPRKLWDAAFTVHGAPCTSDLEDESAPPILLALDLADSRARIRADLPAPESLTIPAPEPGQTDGAFIRTLKKHGIDSELAERLGQWGKGLRTTRKRNWEVLEYFRSGGELALKSGHGPLPAGGSPLMGTVYRLAQLGGTPLAITVFPPVTAARNIPREAPRMRPNNPLQSHRIPMPFGLHGNPSSVTSTADVGGTSSVTDALSLLRLPLDGHPASDNTALAGPDTRPVAQHSADGKQSLSVLAGMSTRDGNVGLVTPGDAKLETRRKRADNHPSQESLKSEADASSVPDLVPSEEEVLAQYLRDKGVAPYAMLRRTVANFYPQEWVRAGKCRDGKAHCTYENTQLELYREETPITVSSIITRKITQTHGLEYAKDIYAPVFEKSLDSYRKMIHDIFNLAWPSYDIDPDSGPMRIVALGQFHQGPTRNSLRQVSSSEGIGYVLQAESGKFFYISTARGHLLLEKIPEEQGPAAFVAEKWQLFFNAHGYRRDLPVQLTLRRTKGTPRQAVEDVVDEYLDLIRPHVYAEKTVKPELESAVKDAKTALPIVGPYFGLKYAIEDGNVVEAVFHGAALFLTVGGTLKSIIPKPFFRFSSAAARSALGKVTSGSVLSTLIGAGRRLTPVKTVLVDGTYQSSKMIWRIRKHRWRTYCIGLARQRTKRGGNTSCLRLLKRNRLLGHHTQNRARLEPSRQGTSRQPHRAQIGSGSISKVYELDSGRVLKVYNHRVDADHSSSYNQAVTSAEAFSRLYGEKSARVNLIPDPIDPTKKIVQLEMKKIDGKSLFSVLKEGDDKLAREIIAHYPDGAETIARELVETLKKGGIVHNDINLGNVIYDSGAKRFHIIDFDSANLYGPGVLDDHQTAGMTRKLIHDFNDFASMAKRKGLLKG</sequence>
<dbReference type="InterPro" id="IPR011009">
    <property type="entry name" value="Kinase-like_dom_sf"/>
</dbReference>
<dbReference type="Gene3D" id="3.30.200.20">
    <property type="entry name" value="Phosphorylase Kinase, domain 1"/>
    <property type="match status" value="1"/>
</dbReference>
<dbReference type="PROSITE" id="PS50011">
    <property type="entry name" value="PROTEIN_KINASE_DOM"/>
    <property type="match status" value="1"/>
</dbReference>
<feature type="region of interest" description="Disordered" evidence="1">
    <location>
        <begin position="321"/>
        <end position="363"/>
    </location>
</feature>
<dbReference type="AlphaFoldDB" id="A0A6J5F8P2"/>
<feature type="region of interest" description="Disordered" evidence="1">
    <location>
        <begin position="287"/>
        <end position="309"/>
    </location>
</feature>
<dbReference type="GO" id="GO:0004672">
    <property type="term" value="F:protein kinase activity"/>
    <property type="evidence" value="ECO:0007669"/>
    <property type="project" value="InterPro"/>
</dbReference>
<dbReference type="EMBL" id="CADIKH010000088">
    <property type="protein sequence ID" value="CAB3773857.1"/>
    <property type="molecule type" value="Genomic_DNA"/>
</dbReference>
<accession>A0A6J5F8P2</accession>
<evidence type="ECO:0000313" key="4">
    <source>
        <dbReference type="Proteomes" id="UP000494363"/>
    </source>
</evidence>
<dbReference type="InterPro" id="IPR000719">
    <property type="entry name" value="Prot_kinase_dom"/>
</dbReference>
<evidence type="ECO:0000256" key="1">
    <source>
        <dbReference type="SAM" id="MobiDB-lite"/>
    </source>
</evidence>
<name>A0A6J5F8P2_9BURK</name>
<dbReference type="GO" id="GO:0005524">
    <property type="term" value="F:ATP binding"/>
    <property type="evidence" value="ECO:0007669"/>
    <property type="project" value="InterPro"/>
</dbReference>
<proteinExistence type="predicted"/>
<dbReference type="SUPFAM" id="SSF56112">
    <property type="entry name" value="Protein kinase-like (PK-like)"/>
    <property type="match status" value="1"/>
</dbReference>
<keyword evidence="4" id="KW-1185">Reference proteome</keyword>
<reference evidence="3 4" key="1">
    <citation type="submission" date="2020-04" db="EMBL/GenBank/DDBJ databases">
        <authorList>
            <person name="De Canck E."/>
        </authorList>
    </citation>
    <scope>NUCLEOTIDE SEQUENCE [LARGE SCALE GENOMIC DNA]</scope>
    <source>
        <strain evidence="3 4">LMG 29542</strain>
    </source>
</reference>
<evidence type="ECO:0000259" key="2">
    <source>
        <dbReference type="PROSITE" id="PS50011"/>
    </source>
</evidence>
<dbReference type="Proteomes" id="UP000494363">
    <property type="component" value="Unassembled WGS sequence"/>
</dbReference>
<feature type="compositionally biased region" description="Basic and acidic residues" evidence="1">
    <location>
        <begin position="343"/>
        <end position="355"/>
    </location>
</feature>
<dbReference type="Gene3D" id="1.10.510.10">
    <property type="entry name" value="Transferase(Phosphotransferase) domain 1"/>
    <property type="match status" value="1"/>
</dbReference>
<evidence type="ECO:0000313" key="3">
    <source>
        <dbReference type="EMBL" id="CAB3773857.1"/>
    </source>
</evidence>
<organism evidence="3 4">
    <name type="scientific">Paraburkholderia humisilvae</name>
    <dbReference type="NCBI Taxonomy" id="627669"/>
    <lineage>
        <taxon>Bacteria</taxon>
        <taxon>Pseudomonadati</taxon>
        <taxon>Pseudomonadota</taxon>
        <taxon>Betaproteobacteria</taxon>
        <taxon>Burkholderiales</taxon>
        <taxon>Burkholderiaceae</taxon>
        <taxon>Paraburkholderia</taxon>
    </lineage>
</organism>
<protein>
    <recommendedName>
        <fullName evidence="2">Protein kinase domain-containing protein</fullName>
    </recommendedName>
</protein>
<gene>
    <name evidence="3" type="ORF">LMG29542_07473</name>
</gene>
<feature type="region of interest" description="Disordered" evidence="1">
    <location>
        <begin position="750"/>
        <end position="773"/>
    </location>
</feature>